<evidence type="ECO:0000313" key="3">
    <source>
        <dbReference type="EMBL" id="CUS40831.1"/>
    </source>
</evidence>
<sequence length="417" mass="45512">MPFGYVIDIDSLVAPISDDMPQGSDVRADRSPTSDYYVIKDARNNARAAERSAMFGDVEVDLYTPWVTVSELATKILSSQSKDLEVATWYLESLIRLNGVSGLRDGMKLINQLVNDHWDGLFPMPDEDGIETRVAPLTGLNGDGGEGTLLAPLRNIEITIDGDHGAFSFWQYQQARDADRIDDEDRKAERISTLGYSLSSVNDTIAQTDIQTCRNFIETIEEALAAYKETSSKLRELCGGDAPPSSKITELLDEVLRTTRFAYKEKIQAADDADAAAAAVSEPSEVSSDETVTTSQVVHMTNAAAGPITNREDALKRLEEVAKYFRQYEPHTPLAPSLERIVSWGRMTVAELMMELIPDSTARSLYSQFTGVMLDGSDTHSYVAPPVVKPATSQTTPTSQGAADAAPAAEPAAKMGW</sequence>
<dbReference type="AlphaFoldDB" id="A0A160TAS3"/>
<evidence type="ECO:0000256" key="1">
    <source>
        <dbReference type="SAM" id="MobiDB-lite"/>
    </source>
</evidence>
<reference evidence="3" key="1">
    <citation type="submission" date="2015-10" db="EMBL/GenBank/DDBJ databases">
        <authorList>
            <person name="Gilbert D.G."/>
        </authorList>
    </citation>
    <scope>NUCLEOTIDE SEQUENCE</scope>
</reference>
<dbReference type="InterPro" id="IPR017740">
    <property type="entry name" value="TssA-like"/>
</dbReference>
<gene>
    <name evidence="3" type="ORF">MGWOODY_Tha1729</name>
</gene>
<evidence type="ECO:0000259" key="2">
    <source>
        <dbReference type="Pfam" id="PF06812"/>
    </source>
</evidence>
<dbReference type="EMBL" id="CZQC01000027">
    <property type="protein sequence ID" value="CUS40831.1"/>
    <property type="molecule type" value="Genomic_DNA"/>
</dbReference>
<protein>
    <submittedName>
        <fullName evidence="3">Uncharacterized protein ImpA</fullName>
    </submittedName>
</protein>
<dbReference type="NCBIfam" id="TIGR03363">
    <property type="entry name" value="VI_chp_8"/>
    <property type="match status" value="1"/>
</dbReference>
<feature type="region of interest" description="Disordered" evidence="1">
    <location>
        <begin position="389"/>
        <end position="417"/>
    </location>
</feature>
<dbReference type="InterPro" id="IPR010657">
    <property type="entry name" value="ImpA_N"/>
</dbReference>
<name>A0A160TAS3_9ZZZZ</name>
<feature type="compositionally biased region" description="Low complexity" evidence="1">
    <location>
        <begin position="402"/>
        <end position="417"/>
    </location>
</feature>
<proteinExistence type="predicted"/>
<feature type="compositionally biased region" description="Polar residues" evidence="1">
    <location>
        <begin position="391"/>
        <end position="401"/>
    </location>
</feature>
<dbReference type="PANTHER" id="PTHR37951:SF1">
    <property type="entry name" value="TYPE VI SECRETION SYSTEM COMPONENT TSSA1"/>
    <property type="match status" value="1"/>
</dbReference>
<feature type="domain" description="ImpA N-terminal" evidence="2">
    <location>
        <begin position="14"/>
        <end position="141"/>
    </location>
</feature>
<accession>A0A160TAS3</accession>
<organism evidence="3">
    <name type="scientific">hydrothermal vent metagenome</name>
    <dbReference type="NCBI Taxonomy" id="652676"/>
    <lineage>
        <taxon>unclassified sequences</taxon>
        <taxon>metagenomes</taxon>
        <taxon>ecological metagenomes</taxon>
    </lineage>
</organism>
<dbReference type="Pfam" id="PF06812">
    <property type="entry name" value="ImpA_N"/>
    <property type="match status" value="1"/>
</dbReference>
<dbReference type="PANTHER" id="PTHR37951">
    <property type="entry name" value="CYTOPLASMIC PROTEIN-RELATED"/>
    <property type="match status" value="1"/>
</dbReference>